<name>A0ACA9RX97_9GLOM</name>
<sequence length="79" mass="8818">FPPTPTISYKRDANTGFFFYLSKIKMDHANADGVGQQSCAEFIKDIIEGIDVFTQEVEIIQQTPSPTDQILYGSAFNPN</sequence>
<dbReference type="Proteomes" id="UP000789920">
    <property type="component" value="Unassembled WGS sequence"/>
</dbReference>
<reference evidence="1" key="1">
    <citation type="submission" date="2021-06" db="EMBL/GenBank/DDBJ databases">
        <authorList>
            <person name="Kallberg Y."/>
            <person name="Tangrot J."/>
            <person name="Rosling A."/>
        </authorList>
    </citation>
    <scope>NUCLEOTIDE SEQUENCE</scope>
    <source>
        <strain evidence="1">MA461A</strain>
    </source>
</reference>
<comment type="caution">
    <text evidence="1">The sequence shown here is derived from an EMBL/GenBank/DDBJ whole genome shotgun (WGS) entry which is preliminary data.</text>
</comment>
<dbReference type="EMBL" id="CAJVQC010077341">
    <property type="protein sequence ID" value="CAG8815471.1"/>
    <property type="molecule type" value="Genomic_DNA"/>
</dbReference>
<gene>
    <name evidence="1" type="ORF">RPERSI_LOCUS24230</name>
</gene>
<evidence type="ECO:0000313" key="1">
    <source>
        <dbReference type="EMBL" id="CAG8815471.1"/>
    </source>
</evidence>
<evidence type="ECO:0000313" key="2">
    <source>
        <dbReference type="Proteomes" id="UP000789920"/>
    </source>
</evidence>
<organism evidence="1 2">
    <name type="scientific">Racocetra persica</name>
    <dbReference type="NCBI Taxonomy" id="160502"/>
    <lineage>
        <taxon>Eukaryota</taxon>
        <taxon>Fungi</taxon>
        <taxon>Fungi incertae sedis</taxon>
        <taxon>Mucoromycota</taxon>
        <taxon>Glomeromycotina</taxon>
        <taxon>Glomeromycetes</taxon>
        <taxon>Diversisporales</taxon>
        <taxon>Gigasporaceae</taxon>
        <taxon>Racocetra</taxon>
    </lineage>
</organism>
<proteinExistence type="predicted"/>
<feature type="non-terminal residue" evidence="1">
    <location>
        <position position="1"/>
    </location>
</feature>
<keyword evidence="2" id="KW-1185">Reference proteome</keyword>
<accession>A0ACA9RX97</accession>
<protein>
    <submittedName>
        <fullName evidence="1">8498_t:CDS:1</fullName>
    </submittedName>
</protein>